<sequence>MKKLISVLAIIFLISPFAISQEKSETVKFKVKGVTCDHCVGEVKEALVNVNGVNSVEFEETNFKNSYGVVRVSYNPNKVNVDKLVEAVSEAGFEPDLKQQKKETTKTEKVEGSVVKINVKGIECGGCVKSVENSLKKVDGVKSVEFEKKDYKKQFGVVKVVYDPAKVKVSDLEDAIVKVGFTANDKKPKDKHKEMEH</sequence>
<keyword evidence="3" id="KW-0460">Magnesium</keyword>
<evidence type="ECO:0000256" key="1">
    <source>
        <dbReference type="ARBA" id="ARBA00004127"/>
    </source>
</evidence>
<keyword evidence="2" id="KW-0186">Copper</keyword>
<gene>
    <name evidence="7" type="ORF">JGI23_01960</name>
</gene>
<dbReference type="InterPro" id="IPR006121">
    <property type="entry name" value="HMA_dom"/>
</dbReference>
<dbReference type="GO" id="GO:0043682">
    <property type="term" value="F:P-type divalent copper transporter activity"/>
    <property type="evidence" value="ECO:0007669"/>
    <property type="project" value="TreeGrafter"/>
</dbReference>
<dbReference type="GO" id="GO:0005507">
    <property type="term" value="F:copper ion binding"/>
    <property type="evidence" value="ECO:0007669"/>
    <property type="project" value="InterPro"/>
</dbReference>
<keyword evidence="2" id="KW-0406">Ion transport</keyword>
<reference evidence="8" key="1">
    <citation type="submission" date="2015-11" db="EMBL/GenBank/DDBJ databases">
        <authorList>
            <person name="Varghese N."/>
        </authorList>
    </citation>
    <scope>NUCLEOTIDE SEQUENCE [LARGE SCALE GENOMIC DNA]</scope>
    <source>
        <strain evidence="8">JGI-23</strain>
    </source>
</reference>
<dbReference type="InterPro" id="IPR036163">
    <property type="entry name" value="HMA_dom_sf"/>
</dbReference>
<feature type="signal peptide" evidence="5">
    <location>
        <begin position="1"/>
        <end position="20"/>
    </location>
</feature>
<dbReference type="NCBIfam" id="TIGR00003">
    <property type="entry name" value="copper ion binding protein"/>
    <property type="match status" value="2"/>
</dbReference>
<evidence type="ECO:0000256" key="4">
    <source>
        <dbReference type="ARBA" id="ARBA00022967"/>
    </source>
</evidence>
<feature type="domain" description="HMA" evidence="6">
    <location>
        <begin position="113"/>
        <end position="184"/>
    </location>
</feature>
<dbReference type="PROSITE" id="PS50846">
    <property type="entry name" value="HMA_2"/>
    <property type="match status" value="2"/>
</dbReference>
<dbReference type="InterPro" id="IPR006122">
    <property type="entry name" value="HMA_Cu_ion-bd"/>
</dbReference>
<dbReference type="CDD" id="cd00371">
    <property type="entry name" value="HMA"/>
    <property type="match status" value="2"/>
</dbReference>
<evidence type="ECO:0000259" key="6">
    <source>
        <dbReference type="PROSITE" id="PS50846"/>
    </source>
</evidence>
<evidence type="ECO:0000313" key="8">
    <source>
        <dbReference type="Proteomes" id="UP000199197"/>
    </source>
</evidence>
<organism evidence="7 8">
    <name type="scientific">Candidatus Chryseopegocella kryptomonas</name>
    <dbReference type="NCBI Taxonomy" id="1633643"/>
    <lineage>
        <taxon>Bacteria</taxon>
        <taxon>Pseudomonadati</taxon>
        <taxon>Candidatus Kryptoniota</taxon>
        <taxon>Candidatus Chryseopegocella</taxon>
    </lineage>
</organism>
<evidence type="ECO:0000256" key="5">
    <source>
        <dbReference type="SAM" id="SignalP"/>
    </source>
</evidence>
<dbReference type="Gene3D" id="3.30.70.100">
    <property type="match status" value="2"/>
</dbReference>
<dbReference type="RefSeq" id="WP_092351162.1">
    <property type="nucleotide sequence ID" value="NZ_CZVW01000039.1"/>
</dbReference>
<feature type="domain" description="HMA" evidence="6">
    <location>
        <begin position="25"/>
        <end position="96"/>
    </location>
</feature>
<keyword evidence="2" id="KW-0187">Copper transport</keyword>
<accession>A0A0N7MYX1</accession>
<comment type="subcellular location">
    <subcellularLocation>
        <location evidence="1">Endomembrane system</location>
        <topology evidence="1">Multi-pass membrane protein</topology>
    </subcellularLocation>
</comment>
<proteinExistence type="predicted"/>
<keyword evidence="4" id="KW-1278">Translocase</keyword>
<evidence type="ECO:0000256" key="3">
    <source>
        <dbReference type="ARBA" id="ARBA00022842"/>
    </source>
</evidence>
<keyword evidence="8" id="KW-1185">Reference proteome</keyword>
<dbReference type="Pfam" id="PF00403">
    <property type="entry name" value="HMA"/>
    <property type="match status" value="2"/>
</dbReference>
<keyword evidence="5" id="KW-0732">Signal</keyword>
<dbReference type="AlphaFoldDB" id="A0A0N7MYX1"/>
<protein>
    <submittedName>
        <fullName evidence="7">Copper ion binding protein</fullName>
    </submittedName>
</protein>
<evidence type="ECO:0000313" key="7">
    <source>
        <dbReference type="EMBL" id="CUT05427.1"/>
    </source>
</evidence>
<dbReference type="PANTHER" id="PTHR43520">
    <property type="entry name" value="ATP7, ISOFORM B"/>
    <property type="match status" value="1"/>
</dbReference>
<name>A0A0N7MYX1_9BACT</name>
<dbReference type="GO" id="GO:0016020">
    <property type="term" value="C:membrane"/>
    <property type="evidence" value="ECO:0007669"/>
    <property type="project" value="TreeGrafter"/>
</dbReference>
<dbReference type="PANTHER" id="PTHR43520:SF8">
    <property type="entry name" value="P-TYPE CU(+) TRANSPORTER"/>
    <property type="match status" value="1"/>
</dbReference>
<dbReference type="OrthoDB" id="5513217at2"/>
<evidence type="ECO:0000256" key="2">
    <source>
        <dbReference type="ARBA" id="ARBA00022796"/>
    </source>
</evidence>
<keyword evidence="2" id="KW-0813">Transport</keyword>
<dbReference type="Proteomes" id="UP000199197">
    <property type="component" value="Unassembled WGS sequence"/>
</dbReference>
<dbReference type="EMBL" id="CZVW01000039">
    <property type="protein sequence ID" value="CUT05427.1"/>
    <property type="molecule type" value="Genomic_DNA"/>
</dbReference>
<feature type="chain" id="PRO_5006016409" evidence="5">
    <location>
        <begin position="21"/>
        <end position="197"/>
    </location>
</feature>
<dbReference type="SUPFAM" id="SSF55008">
    <property type="entry name" value="HMA, heavy metal-associated domain"/>
    <property type="match status" value="2"/>
</dbReference>
<dbReference type="GO" id="GO:0055070">
    <property type="term" value="P:copper ion homeostasis"/>
    <property type="evidence" value="ECO:0007669"/>
    <property type="project" value="TreeGrafter"/>
</dbReference>